<evidence type="ECO:0000313" key="3">
    <source>
        <dbReference type="Proteomes" id="UP000199544"/>
    </source>
</evidence>
<keyword evidence="1" id="KW-0812">Transmembrane</keyword>
<protein>
    <submittedName>
        <fullName evidence="2">Uncharacterized protein</fullName>
    </submittedName>
</protein>
<reference evidence="3" key="1">
    <citation type="submission" date="2016-10" db="EMBL/GenBank/DDBJ databases">
        <authorList>
            <person name="Varghese N."/>
            <person name="Submissions S."/>
        </authorList>
    </citation>
    <scope>NUCLEOTIDE SEQUENCE [LARGE SCALE GENOMIC DNA]</scope>
    <source>
        <strain evidence="3">CGMCC 1.6854</strain>
    </source>
</reference>
<keyword evidence="1" id="KW-1133">Transmembrane helix</keyword>
<feature type="transmembrane region" description="Helical" evidence="1">
    <location>
        <begin position="34"/>
        <end position="53"/>
    </location>
</feature>
<feature type="transmembrane region" description="Helical" evidence="1">
    <location>
        <begin position="5"/>
        <end position="22"/>
    </location>
</feature>
<accession>A0A1H0BLP4</accession>
<organism evidence="2 3">
    <name type="scientific">Fictibacillus solisalsi</name>
    <dbReference type="NCBI Taxonomy" id="459525"/>
    <lineage>
        <taxon>Bacteria</taxon>
        <taxon>Bacillati</taxon>
        <taxon>Bacillota</taxon>
        <taxon>Bacilli</taxon>
        <taxon>Bacillales</taxon>
        <taxon>Fictibacillaceae</taxon>
        <taxon>Fictibacillus</taxon>
    </lineage>
</organism>
<feature type="transmembrane region" description="Helical" evidence="1">
    <location>
        <begin position="60"/>
        <end position="81"/>
    </location>
</feature>
<evidence type="ECO:0000313" key="2">
    <source>
        <dbReference type="EMBL" id="SDN46607.1"/>
    </source>
</evidence>
<keyword evidence="3" id="KW-1185">Reference proteome</keyword>
<keyword evidence="1" id="KW-0472">Membrane</keyword>
<dbReference type="EMBL" id="FNHW01000005">
    <property type="protein sequence ID" value="SDN46607.1"/>
    <property type="molecule type" value="Genomic_DNA"/>
</dbReference>
<sequence length="84" mass="9491">MRKHFGKISFTFLVLTFVFFFMVPTNNNYSSTTINTWLLIGLALTLIFAFLSPKNIWKKIVLTVIAIAIVIFLFIAIAFGISGL</sequence>
<gene>
    <name evidence="2" type="ORF">SAMN04488137_4555</name>
</gene>
<evidence type="ECO:0000256" key="1">
    <source>
        <dbReference type="SAM" id="Phobius"/>
    </source>
</evidence>
<name>A0A1H0BLP4_9BACL</name>
<dbReference type="Proteomes" id="UP000199544">
    <property type="component" value="Unassembled WGS sequence"/>
</dbReference>
<dbReference type="AlphaFoldDB" id="A0A1H0BLP4"/>
<proteinExistence type="predicted"/>
<dbReference type="RefSeq" id="WP_090238931.1">
    <property type="nucleotide sequence ID" value="NZ_FNHW01000005.1"/>
</dbReference>